<name>A0A0R3URS1_MESCO</name>
<evidence type="ECO:0000256" key="1">
    <source>
        <dbReference type="SAM" id="MobiDB-lite"/>
    </source>
</evidence>
<dbReference type="WBParaSite" id="MCOS_0001057601-mRNA-1">
    <property type="protein sequence ID" value="MCOS_0001057601-mRNA-1"/>
    <property type="gene ID" value="MCOS_0001057601"/>
</dbReference>
<evidence type="ECO:0000313" key="2">
    <source>
        <dbReference type="WBParaSite" id="MCOS_0001057601-mRNA-1"/>
    </source>
</evidence>
<feature type="region of interest" description="Disordered" evidence="1">
    <location>
        <begin position="29"/>
        <end position="54"/>
    </location>
</feature>
<reference evidence="2" key="1">
    <citation type="submission" date="2017-02" db="UniProtKB">
        <authorList>
            <consortium name="WormBaseParasite"/>
        </authorList>
    </citation>
    <scope>IDENTIFICATION</scope>
</reference>
<proteinExistence type="predicted"/>
<dbReference type="AlphaFoldDB" id="A0A0R3URS1"/>
<organism evidence="2">
    <name type="scientific">Mesocestoides corti</name>
    <name type="common">Flatworm</name>
    <dbReference type="NCBI Taxonomy" id="53468"/>
    <lineage>
        <taxon>Eukaryota</taxon>
        <taxon>Metazoa</taxon>
        <taxon>Spiralia</taxon>
        <taxon>Lophotrochozoa</taxon>
        <taxon>Platyhelminthes</taxon>
        <taxon>Cestoda</taxon>
        <taxon>Eucestoda</taxon>
        <taxon>Cyclophyllidea</taxon>
        <taxon>Mesocestoididae</taxon>
        <taxon>Mesocestoides</taxon>
    </lineage>
</organism>
<protein>
    <submittedName>
        <fullName evidence="2">Secreted protein</fullName>
    </submittedName>
</protein>
<sequence>LTDTNSEEGSNLPEVPAFLTYRDAHRGFPPLFRDASNNRREADPPTQASDSNGVGRFFGFADSAAAFLQEVLQHRNSPSLLEQTGDVRAVGRPPRIRGFRQFHSTWEGRRLVSAVAASQFQDGGVSIPHAPPSRARLTVVYAVVLAHSRDLGG</sequence>
<accession>A0A0R3URS1</accession>